<evidence type="ECO:0000313" key="4">
    <source>
        <dbReference type="WBParaSite" id="NBR_0001542401-mRNA-1"/>
    </source>
</evidence>
<evidence type="ECO:0000256" key="1">
    <source>
        <dbReference type="SAM" id="MobiDB-lite"/>
    </source>
</evidence>
<name>A0A0N4YFA2_NIPBR</name>
<evidence type="ECO:0000313" key="2">
    <source>
        <dbReference type="EMBL" id="VDL79019.1"/>
    </source>
</evidence>
<dbReference type="AlphaFoldDB" id="A0A0N4YFA2"/>
<proteinExistence type="predicted"/>
<reference evidence="2 3" key="2">
    <citation type="submission" date="2018-11" db="EMBL/GenBank/DDBJ databases">
        <authorList>
            <consortium name="Pathogen Informatics"/>
        </authorList>
    </citation>
    <scope>NUCLEOTIDE SEQUENCE [LARGE SCALE GENOMIC DNA]</scope>
</reference>
<dbReference type="Proteomes" id="UP000271162">
    <property type="component" value="Unassembled WGS sequence"/>
</dbReference>
<gene>
    <name evidence="2" type="ORF">NBR_LOCUS15425</name>
</gene>
<reference evidence="4" key="1">
    <citation type="submission" date="2017-02" db="UniProtKB">
        <authorList>
            <consortium name="WormBaseParasite"/>
        </authorList>
    </citation>
    <scope>IDENTIFICATION</scope>
</reference>
<dbReference type="EMBL" id="UYSL01021732">
    <property type="protein sequence ID" value="VDL79019.1"/>
    <property type="molecule type" value="Genomic_DNA"/>
</dbReference>
<organism evidence="4">
    <name type="scientific">Nippostrongylus brasiliensis</name>
    <name type="common">Rat hookworm</name>
    <dbReference type="NCBI Taxonomy" id="27835"/>
    <lineage>
        <taxon>Eukaryota</taxon>
        <taxon>Metazoa</taxon>
        <taxon>Ecdysozoa</taxon>
        <taxon>Nematoda</taxon>
        <taxon>Chromadorea</taxon>
        <taxon>Rhabditida</taxon>
        <taxon>Rhabditina</taxon>
        <taxon>Rhabditomorpha</taxon>
        <taxon>Strongyloidea</taxon>
        <taxon>Heligmosomidae</taxon>
        <taxon>Nippostrongylus</taxon>
    </lineage>
</organism>
<sequence length="77" mass="8407">MVDQWVLLARGTRRASNRSFRNLTKKPKGGRPSALLTNPISNGSRSTVVTKSHYVSAPPDLRQLGPCDCVSDLRLSA</sequence>
<keyword evidence="3" id="KW-1185">Reference proteome</keyword>
<dbReference type="WBParaSite" id="NBR_0001542401-mRNA-1">
    <property type="protein sequence ID" value="NBR_0001542401-mRNA-1"/>
    <property type="gene ID" value="NBR_0001542401"/>
</dbReference>
<protein>
    <submittedName>
        <fullName evidence="2 4">Uncharacterized protein</fullName>
    </submittedName>
</protein>
<accession>A0A0N4YFA2</accession>
<evidence type="ECO:0000313" key="3">
    <source>
        <dbReference type="Proteomes" id="UP000271162"/>
    </source>
</evidence>
<feature type="region of interest" description="Disordered" evidence="1">
    <location>
        <begin position="22"/>
        <end position="42"/>
    </location>
</feature>